<dbReference type="RefSeq" id="WP_019595798.1">
    <property type="nucleotide sequence ID" value="NZ_FNQC01000001.1"/>
</dbReference>
<dbReference type="Proteomes" id="UP000199663">
    <property type="component" value="Unassembled WGS sequence"/>
</dbReference>
<comment type="caution">
    <text evidence="1">The sequence shown here is derived from an EMBL/GenBank/DDBJ whole genome shotgun (WGS) entry which is preliminary data.</text>
</comment>
<evidence type="ECO:0000313" key="1">
    <source>
        <dbReference type="EMBL" id="SDY39540.1"/>
    </source>
</evidence>
<sequence length="124" mass="13991">MINFDYQPSTYFDGTGPSALLVKLTYPESQWGEEISIFANTVDGEILFEAVDFYGNDFKIVPEKYSQTLSLQALIIMIETMDVAPDLAQGNVEWTLAGIPEAESLLYPDLKTYFNEKRRSFGLS</sequence>
<gene>
    <name evidence="1" type="ORF">SAMN05444412_10117</name>
</gene>
<keyword evidence="2" id="KW-1185">Reference proteome</keyword>
<organism evidence="1 2">
    <name type="scientific">Rhodonellum ikkaensis</name>
    <dbReference type="NCBI Taxonomy" id="336829"/>
    <lineage>
        <taxon>Bacteria</taxon>
        <taxon>Pseudomonadati</taxon>
        <taxon>Bacteroidota</taxon>
        <taxon>Cytophagia</taxon>
        <taxon>Cytophagales</taxon>
        <taxon>Cytophagaceae</taxon>
        <taxon>Rhodonellum</taxon>
    </lineage>
</organism>
<evidence type="ECO:0008006" key="3">
    <source>
        <dbReference type="Google" id="ProtNLM"/>
    </source>
</evidence>
<reference evidence="1 2" key="1">
    <citation type="submission" date="2016-10" db="EMBL/GenBank/DDBJ databases">
        <authorList>
            <person name="Varghese N."/>
            <person name="Submissions S."/>
        </authorList>
    </citation>
    <scope>NUCLEOTIDE SEQUENCE [LARGE SCALE GENOMIC DNA]</scope>
    <source>
        <strain evidence="1 2">DSM 17997</strain>
    </source>
</reference>
<evidence type="ECO:0000313" key="2">
    <source>
        <dbReference type="Proteomes" id="UP000199663"/>
    </source>
</evidence>
<proteinExistence type="predicted"/>
<accession>A0A1H3JHQ2</accession>
<protein>
    <recommendedName>
        <fullName evidence="3">UDP-glucuronosyltransferase</fullName>
    </recommendedName>
</protein>
<name>A0A1H3JHQ2_9BACT</name>
<dbReference type="EMBL" id="FNQC01000001">
    <property type="protein sequence ID" value="SDY39540.1"/>
    <property type="molecule type" value="Genomic_DNA"/>
</dbReference>